<dbReference type="CDD" id="cd00009">
    <property type="entry name" value="AAA"/>
    <property type="match status" value="1"/>
</dbReference>
<dbReference type="AlphaFoldDB" id="C8X8S5"/>
<keyword evidence="3" id="KW-1185">Reference proteome</keyword>
<dbReference type="Proteomes" id="UP000002218">
    <property type="component" value="Chromosome"/>
</dbReference>
<name>C8X8S5_NAKMY</name>
<dbReference type="InterPro" id="IPR041664">
    <property type="entry name" value="AAA_16"/>
</dbReference>
<gene>
    <name evidence="2" type="ordered locus">Namu_2784</name>
</gene>
<dbReference type="OrthoDB" id="5167319at2"/>
<dbReference type="Pfam" id="PF13191">
    <property type="entry name" value="AAA_16"/>
    <property type="match status" value="1"/>
</dbReference>
<organism evidence="2 3">
    <name type="scientific">Nakamurella multipartita (strain ATCC 700099 / DSM 44233 / CIP 104796 / JCM 9543 / NBRC 105858 / Y-104)</name>
    <name type="common">Microsphaera multipartita</name>
    <dbReference type="NCBI Taxonomy" id="479431"/>
    <lineage>
        <taxon>Bacteria</taxon>
        <taxon>Bacillati</taxon>
        <taxon>Actinomycetota</taxon>
        <taxon>Actinomycetes</taxon>
        <taxon>Nakamurellales</taxon>
        <taxon>Nakamurellaceae</taxon>
        <taxon>Nakamurella</taxon>
    </lineage>
</organism>
<protein>
    <submittedName>
        <fullName evidence="2">AAA ATPase</fullName>
    </submittedName>
</protein>
<proteinExistence type="predicted"/>
<reference evidence="3" key="1">
    <citation type="submission" date="2009-09" db="EMBL/GenBank/DDBJ databases">
        <title>The complete genome of Nakamurella multipartita DSM 44233.</title>
        <authorList>
            <consortium name="US DOE Joint Genome Institute (JGI-PGF)"/>
            <person name="Lucas S."/>
            <person name="Copeland A."/>
            <person name="Lapidus A."/>
            <person name="Glavina del Rio T."/>
            <person name="Dalin E."/>
            <person name="Tice H."/>
            <person name="Bruce D."/>
            <person name="Goodwin L."/>
            <person name="Pitluck S."/>
            <person name="Kyrpides N."/>
            <person name="Mavromatis K."/>
            <person name="Ivanova N."/>
            <person name="Ovchinnikova G."/>
            <person name="Sims D."/>
            <person name="Meincke L."/>
            <person name="Brettin T."/>
            <person name="Detter J.C."/>
            <person name="Han C."/>
            <person name="Larimer F."/>
            <person name="Land M."/>
            <person name="Hauser L."/>
            <person name="Markowitz V."/>
            <person name="Cheng J.-F."/>
            <person name="Hugenholtz P."/>
            <person name="Woyke T."/>
            <person name="Wu D."/>
            <person name="Klenk H.-P."/>
            <person name="Eisen J.A."/>
        </authorList>
    </citation>
    <scope>NUCLEOTIDE SEQUENCE [LARGE SCALE GENOMIC DNA]</scope>
    <source>
        <strain evidence="3">ATCC 700099 / DSM 44233 / CIP 104796 / JCM 9543 / NBRC 105858 / Y-104</strain>
    </source>
</reference>
<dbReference type="InterPro" id="IPR003593">
    <property type="entry name" value="AAA+_ATPase"/>
</dbReference>
<feature type="domain" description="AAA+ ATPase" evidence="1">
    <location>
        <begin position="35"/>
        <end position="248"/>
    </location>
</feature>
<dbReference type="EMBL" id="CP001737">
    <property type="protein sequence ID" value="ACV79130.1"/>
    <property type="molecule type" value="Genomic_DNA"/>
</dbReference>
<evidence type="ECO:0000313" key="3">
    <source>
        <dbReference type="Proteomes" id="UP000002218"/>
    </source>
</evidence>
<dbReference type="SUPFAM" id="SSF52540">
    <property type="entry name" value="P-loop containing nucleoside triphosphate hydrolases"/>
    <property type="match status" value="1"/>
</dbReference>
<reference evidence="2 3" key="2">
    <citation type="journal article" date="2010" name="Stand. Genomic Sci.">
        <title>Complete genome sequence of Nakamurella multipartita type strain (Y-104).</title>
        <authorList>
            <person name="Tice H."/>
            <person name="Mayilraj S."/>
            <person name="Sims D."/>
            <person name="Lapidus A."/>
            <person name="Nolan M."/>
            <person name="Lucas S."/>
            <person name="Glavina Del Rio T."/>
            <person name="Copeland A."/>
            <person name="Cheng J.F."/>
            <person name="Meincke L."/>
            <person name="Bruce D."/>
            <person name="Goodwin L."/>
            <person name="Pitluck S."/>
            <person name="Ivanova N."/>
            <person name="Mavromatis K."/>
            <person name="Ovchinnikova G."/>
            <person name="Pati A."/>
            <person name="Chen A."/>
            <person name="Palaniappan K."/>
            <person name="Land M."/>
            <person name="Hauser L."/>
            <person name="Chang Y.J."/>
            <person name="Jeffries C.D."/>
            <person name="Detter J.C."/>
            <person name="Brettin T."/>
            <person name="Rohde M."/>
            <person name="Goker M."/>
            <person name="Bristow J."/>
            <person name="Eisen J.A."/>
            <person name="Markowitz V."/>
            <person name="Hugenholtz P."/>
            <person name="Kyrpides N.C."/>
            <person name="Klenk H.P."/>
            <person name="Chen F."/>
        </authorList>
    </citation>
    <scope>NUCLEOTIDE SEQUENCE [LARGE SCALE GENOMIC DNA]</scope>
    <source>
        <strain evidence="3">ATCC 700099 / DSM 44233 / CIP 104796 / JCM 9543 / NBRC 105858 / Y-104</strain>
    </source>
</reference>
<dbReference type="Gene3D" id="3.40.50.300">
    <property type="entry name" value="P-loop containing nucleotide triphosphate hydrolases"/>
    <property type="match status" value="1"/>
</dbReference>
<dbReference type="HOGENOM" id="CLU_025133_0_0_11"/>
<dbReference type="eggNOG" id="COG1672">
    <property type="taxonomic scope" value="Bacteria"/>
</dbReference>
<dbReference type="KEGG" id="nml:Namu_2784"/>
<accession>C8X8S5</accession>
<sequence length="684" mass="73779">MGQTMADRVESARRRRFVGREGELTRLEGLLRSPDPGIVFVSGPSGVGKSTLLRRFAERATESGARVTLLDARDVPPTAEAVALRLGGAAAGTSAGRPVIIVDTYELLAEVDPVLREQIAPTLPADALLVIGGQHPPAAGWRTDPGWSELLVSLRLPNLSEADSAAYLAARDVPAAAHPAAIEFTHGHPLALALVAEVLRERGSFVPDRSADVIGVLVGSLVRHTPSPTHRRALEAAAQVRFVTEPLLAALIEVPDAAEHFDWLRAQPFVESGPSGLYLHDLARTVLSTDLRWRHPELSVRMHARAREYYLARLDSPDPMTQAGVLLDLMYLHTDLRRFLQPPDQAAGLRLDRARPDDGAAVVELVGRHEGAVSAELARAWWTHPAAAWSVVRDGGADPPTVVGAVCLLAVDRVPDPAGDDTAPADPAVDAARRQLRTMPPVRPGERVTLVRFWLTRDDDQSVSPGQALITAHLARHYLSTPGLAVSMIPFRQPEQWADACAYTDQVRLPAADFVVDATASIVYGHDWRLQPPPVWIAALSAREVGSPPAELPATGVPLLVLDEAEFATAVKRALRELTRPDRLRDNPLLRCRVIGAATGEHASAADRVAALQAMLRDTVRALGAGPPADQRLARVLHRAYVSPAPTLERAAEVLDLPSSTFRRLLGTAQGRVVDALWARELGT</sequence>
<dbReference type="RefSeq" id="WP_015748009.1">
    <property type="nucleotide sequence ID" value="NC_013235.1"/>
</dbReference>
<dbReference type="InterPro" id="IPR027417">
    <property type="entry name" value="P-loop_NTPase"/>
</dbReference>
<dbReference type="SMART" id="SM00382">
    <property type="entry name" value="AAA"/>
    <property type="match status" value="1"/>
</dbReference>
<evidence type="ECO:0000259" key="1">
    <source>
        <dbReference type="SMART" id="SM00382"/>
    </source>
</evidence>
<dbReference type="InParanoid" id="C8X8S5"/>
<evidence type="ECO:0000313" key="2">
    <source>
        <dbReference type="EMBL" id="ACV79130.1"/>
    </source>
</evidence>